<dbReference type="InterPro" id="IPR026906">
    <property type="entry name" value="LRR_5"/>
</dbReference>
<dbReference type="AlphaFoldDB" id="A0A8I0AGB8"/>
<keyword evidence="2" id="KW-1185">Reference proteome</keyword>
<sequence length="295" mass="34215">MKKHTDSGFTFDIQGDHAVVMEIDGNPQIVEIPGEIDGVPVTELAEYLFSGKSCQVIRIPSGVWKIGRYGFYNCRELEELWFSSDFTDLGSGAFTGCHKIRRMEVQMNSQESGLKEILSEVGEELQVHLYGEVEAMLWFPEYYEEGVENTPARILMTEVHGSGLYYRNCFQGKVFHFLEYDKRFELARAQESPDFLREMVYGRLYWPVGLTAKAKAQYEQYLQEHMAQIASAFIRQKRGKELEWLLHTYPLTPDQRELFAGLMDQANASHASEILSMLMEYQRVHFPSRRRSFDL</sequence>
<dbReference type="EMBL" id="JACOOT010000032">
    <property type="protein sequence ID" value="MBC5652092.1"/>
    <property type="molecule type" value="Genomic_DNA"/>
</dbReference>
<gene>
    <name evidence="1" type="ORF">H8S54_13495</name>
</gene>
<reference evidence="1 2" key="1">
    <citation type="submission" date="2020-08" db="EMBL/GenBank/DDBJ databases">
        <title>Genome public.</title>
        <authorList>
            <person name="Liu C."/>
            <person name="Sun Q."/>
        </authorList>
    </citation>
    <scope>NUCLEOTIDE SEQUENCE [LARGE SCALE GENOMIC DNA]</scope>
    <source>
        <strain evidence="1 2">BX17</strain>
    </source>
</reference>
<protein>
    <submittedName>
        <fullName evidence="1">Leucine-rich repeat protein</fullName>
    </submittedName>
</protein>
<dbReference type="RefSeq" id="WP_021926775.1">
    <property type="nucleotide sequence ID" value="NZ_JACOOT010000032.1"/>
</dbReference>
<comment type="caution">
    <text evidence="1">The sequence shown here is derived from an EMBL/GenBank/DDBJ whole genome shotgun (WGS) entry which is preliminary data.</text>
</comment>
<dbReference type="Pfam" id="PF13306">
    <property type="entry name" value="LRR_5"/>
    <property type="match status" value="1"/>
</dbReference>
<dbReference type="InterPro" id="IPR032675">
    <property type="entry name" value="LRR_dom_sf"/>
</dbReference>
<evidence type="ECO:0000313" key="1">
    <source>
        <dbReference type="EMBL" id="MBC5652092.1"/>
    </source>
</evidence>
<evidence type="ECO:0000313" key="2">
    <source>
        <dbReference type="Proteomes" id="UP000652847"/>
    </source>
</evidence>
<proteinExistence type="predicted"/>
<organism evidence="1 2">
    <name type="scientific">Blautia segnis</name>
    <dbReference type="NCBI Taxonomy" id="2763030"/>
    <lineage>
        <taxon>Bacteria</taxon>
        <taxon>Bacillati</taxon>
        <taxon>Bacillota</taxon>
        <taxon>Clostridia</taxon>
        <taxon>Lachnospirales</taxon>
        <taxon>Lachnospiraceae</taxon>
        <taxon>Blautia</taxon>
    </lineage>
</organism>
<name>A0A8I0AGB8_9FIRM</name>
<dbReference type="Proteomes" id="UP000652847">
    <property type="component" value="Unassembled WGS sequence"/>
</dbReference>
<accession>A0A8I0AGB8</accession>
<dbReference type="Gene3D" id="3.80.10.10">
    <property type="entry name" value="Ribonuclease Inhibitor"/>
    <property type="match status" value="1"/>
</dbReference>